<dbReference type="Gene3D" id="3.40.50.300">
    <property type="entry name" value="P-loop containing nucleotide triphosphate hydrolases"/>
    <property type="match status" value="1"/>
</dbReference>
<dbReference type="EMBL" id="SNRY01004088">
    <property type="protein sequence ID" value="KAA6318769.1"/>
    <property type="molecule type" value="Genomic_DNA"/>
</dbReference>
<protein>
    <recommendedName>
        <fullName evidence="2">Helicase C-terminal domain-containing protein</fullName>
    </recommendedName>
</protein>
<dbReference type="AlphaFoldDB" id="A0A5J4QCA9"/>
<evidence type="ECO:0008006" key="2">
    <source>
        <dbReference type="Google" id="ProtNLM"/>
    </source>
</evidence>
<dbReference type="SUPFAM" id="SSF52540">
    <property type="entry name" value="P-loop containing nucleoside triphosphate hydrolases"/>
    <property type="match status" value="1"/>
</dbReference>
<accession>A0A5J4QCA9</accession>
<dbReference type="InterPro" id="IPR027417">
    <property type="entry name" value="P-loop_NTPase"/>
</dbReference>
<reference evidence="1" key="1">
    <citation type="submission" date="2019-03" db="EMBL/GenBank/DDBJ databases">
        <title>Single cell metagenomics reveals metabolic interactions within the superorganism composed of flagellate Streblomastix strix and complex community of Bacteroidetes bacteria on its surface.</title>
        <authorList>
            <person name="Treitli S.C."/>
            <person name="Kolisko M."/>
            <person name="Husnik F."/>
            <person name="Keeling P."/>
            <person name="Hampl V."/>
        </authorList>
    </citation>
    <scope>NUCLEOTIDE SEQUENCE</scope>
    <source>
        <strain evidence="1">STM</strain>
    </source>
</reference>
<organism evidence="1">
    <name type="scientific">termite gut metagenome</name>
    <dbReference type="NCBI Taxonomy" id="433724"/>
    <lineage>
        <taxon>unclassified sequences</taxon>
        <taxon>metagenomes</taxon>
        <taxon>organismal metagenomes</taxon>
    </lineage>
</organism>
<proteinExistence type="predicted"/>
<gene>
    <name evidence="1" type="ORF">EZS27_031262</name>
</gene>
<name>A0A5J4QCA9_9ZZZZ</name>
<sequence>MYPHKEQEFWIWVSTWGLFLTKPSDIGYSDDGYKLPELIIHEEVVNVDNSTAGIEGDGQVKMFREAALGLSSAAKERRDNLSVKIAKVVEIINRQENKDDSFLLWHDLERECIELCKAIPECKAVYGTQDDDEADSIIDDFKHGRLKYLAAKPEMLGEGLNFQYHCHKAIMFIDYRFNDKYQAVHRIYRFMQKHAVSLYFVYAESEGKYSSLSCKSGNSIIKWLET</sequence>
<evidence type="ECO:0000313" key="1">
    <source>
        <dbReference type="EMBL" id="KAA6318769.1"/>
    </source>
</evidence>
<comment type="caution">
    <text evidence="1">The sequence shown here is derived from an EMBL/GenBank/DDBJ whole genome shotgun (WGS) entry which is preliminary data.</text>
</comment>